<evidence type="ECO:0000313" key="6">
    <source>
        <dbReference type="Proteomes" id="UP000238348"/>
    </source>
</evidence>
<dbReference type="InterPro" id="IPR013217">
    <property type="entry name" value="Methyltransf_12"/>
</dbReference>
<name>A0A2L0ERQ2_SORCE</name>
<dbReference type="CDD" id="cd02440">
    <property type="entry name" value="AdoMet_MTases"/>
    <property type="match status" value="1"/>
</dbReference>
<evidence type="ECO:0000256" key="2">
    <source>
        <dbReference type="ARBA" id="ARBA00023125"/>
    </source>
</evidence>
<dbReference type="Pfam" id="PF08242">
    <property type="entry name" value="Methyltransf_12"/>
    <property type="match status" value="1"/>
</dbReference>
<dbReference type="InterPro" id="IPR011991">
    <property type="entry name" value="ArsR-like_HTH"/>
</dbReference>
<sequence length="381" mass="40997">MRIDAYRFPVVALEEPSAQPVEAVARCELYRLLADPVRVRLLGLAAAEELAVGELAELLREGQPKISRHAAALREAGLLLARRQGTWTLLRLDPRATTDPVVDDAVRAGQRACAADGTLARIEEVLAARDAETREFFARGGRPLRPGPPSELAAYLAALAPLLPHRRLAVDAGTGDGALLEVLSPVFERVVALDRASAQLQLAGERLRRRSLENVELVCGEIDGLEVVRAVARALGDPPPEAGQALARGADVVFAARVLHHAPQPARAMRALVELARPASPGHGDDAPHARGGAVCVLDYEAHQDRALREQEADIWLGFAPDDLRRFAEEAGLSGIEIRRLPTAWQGEGPDRHLVWQLLVGWRSARGARAGAFTGTSKGTP</sequence>
<keyword evidence="2" id="KW-0238">DNA-binding</keyword>
<dbReference type="InterPro" id="IPR029063">
    <property type="entry name" value="SAM-dependent_MTases_sf"/>
</dbReference>
<dbReference type="InterPro" id="IPR051081">
    <property type="entry name" value="HTH_MetalResp_TranReg"/>
</dbReference>
<dbReference type="GO" id="GO:0003700">
    <property type="term" value="F:DNA-binding transcription factor activity"/>
    <property type="evidence" value="ECO:0007669"/>
    <property type="project" value="InterPro"/>
</dbReference>
<dbReference type="InterPro" id="IPR001845">
    <property type="entry name" value="HTH_ArsR_DNA-bd_dom"/>
</dbReference>
<keyword evidence="1" id="KW-0805">Transcription regulation</keyword>
<evidence type="ECO:0000313" key="5">
    <source>
        <dbReference type="EMBL" id="AUX41981.1"/>
    </source>
</evidence>
<evidence type="ECO:0000259" key="4">
    <source>
        <dbReference type="PROSITE" id="PS50987"/>
    </source>
</evidence>
<feature type="domain" description="HTH arsR-type" evidence="4">
    <location>
        <begin position="18"/>
        <end position="112"/>
    </location>
</feature>
<dbReference type="SUPFAM" id="SSF53335">
    <property type="entry name" value="S-adenosyl-L-methionine-dependent methyltransferases"/>
    <property type="match status" value="1"/>
</dbReference>
<dbReference type="Gene3D" id="1.10.10.10">
    <property type="entry name" value="Winged helix-like DNA-binding domain superfamily/Winged helix DNA-binding domain"/>
    <property type="match status" value="1"/>
</dbReference>
<dbReference type="CDD" id="cd00090">
    <property type="entry name" value="HTH_ARSR"/>
    <property type="match status" value="1"/>
</dbReference>
<dbReference type="InterPro" id="IPR036388">
    <property type="entry name" value="WH-like_DNA-bd_sf"/>
</dbReference>
<dbReference type="PANTHER" id="PTHR33154">
    <property type="entry name" value="TRANSCRIPTIONAL REGULATOR, ARSR FAMILY"/>
    <property type="match status" value="1"/>
</dbReference>
<dbReference type="EMBL" id="CP012673">
    <property type="protein sequence ID" value="AUX41981.1"/>
    <property type="molecule type" value="Genomic_DNA"/>
</dbReference>
<dbReference type="Proteomes" id="UP000238348">
    <property type="component" value="Chromosome"/>
</dbReference>
<dbReference type="PRINTS" id="PR00778">
    <property type="entry name" value="HTHARSR"/>
</dbReference>
<dbReference type="SMART" id="SM00418">
    <property type="entry name" value="HTH_ARSR"/>
    <property type="match status" value="1"/>
</dbReference>
<dbReference type="AlphaFoldDB" id="A0A2L0ERQ2"/>
<dbReference type="Gene3D" id="3.40.50.150">
    <property type="entry name" value="Vaccinia Virus protein VP39"/>
    <property type="match status" value="1"/>
</dbReference>
<proteinExistence type="predicted"/>
<dbReference type="SUPFAM" id="SSF46785">
    <property type="entry name" value="Winged helix' DNA-binding domain"/>
    <property type="match status" value="1"/>
</dbReference>
<reference evidence="5 6" key="1">
    <citation type="submission" date="2015-09" db="EMBL/GenBank/DDBJ databases">
        <title>Sorangium comparison.</title>
        <authorList>
            <person name="Zaburannyi N."/>
            <person name="Bunk B."/>
            <person name="Overmann J."/>
            <person name="Mueller R."/>
        </authorList>
    </citation>
    <scope>NUCLEOTIDE SEQUENCE [LARGE SCALE GENOMIC DNA]</scope>
    <source>
        <strain evidence="5 6">So ce26</strain>
    </source>
</reference>
<protein>
    <submittedName>
        <fullName evidence="5">ArsR family transcriptional regulator</fullName>
    </submittedName>
</protein>
<gene>
    <name evidence="5" type="primary">arsR</name>
    <name evidence="5" type="ORF">SOCE26_034060</name>
</gene>
<dbReference type="Pfam" id="PF01022">
    <property type="entry name" value="HTH_5"/>
    <property type="match status" value="1"/>
</dbReference>
<dbReference type="PROSITE" id="PS50987">
    <property type="entry name" value="HTH_ARSR_2"/>
    <property type="match status" value="1"/>
</dbReference>
<dbReference type="InterPro" id="IPR036390">
    <property type="entry name" value="WH_DNA-bd_sf"/>
</dbReference>
<evidence type="ECO:0000256" key="1">
    <source>
        <dbReference type="ARBA" id="ARBA00023015"/>
    </source>
</evidence>
<dbReference type="PANTHER" id="PTHR33154:SF18">
    <property type="entry name" value="ARSENICAL RESISTANCE OPERON REPRESSOR"/>
    <property type="match status" value="1"/>
</dbReference>
<organism evidence="5 6">
    <name type="scientific">Sorangium cellulosum</name>
    <name type="common">Polyangium cellulosum</name>
    <dbReference type="NCBI Taxonomy" id="56"/>
    <lineage>
        <taxon>Bacteria</taxon>
        <taxon>Pseudomonadati</taxon>
        <taxon>Myxococcota</taxon>
        <taxon>Polyangia</taxon>
        <taxon>Polyangiales</taxon>
        <taxon>Polyangiaceae</taxon>
        <taxon>Sorangium</taxon>
    </lineage>
</organism>
<keyword evidence="3" id="KW-0804">Transcription</keyword>
<accession>A0A2L0ERQ2</accession>
<dbReference type="OrthoDB" id="9789575at2"/>
<dbReference type="GO" id="GO:0003677">
    <property type="term" value="F:DNA binding"/>
    <property type="evidence" value="ECO:0007669"/>
    <property type="project" value="UniProtKB-KW"/>
</dbReference>
<evidence type="ECO:0000256" key="3">
    <source>
        <dbReference type="ARBA" id="ARBA00023163"/>
    </source>
</evidence>
<dbReference type="NCBIfam" id="NF033788">
    <property type="entry name" value="HTH_metalloreg"/>
    <property type="match status" value="1"/>
</dbReference>